<dbReference type="AlphaFoldDB" id="A0A369PW92"/>
<accession>A0A369PW92</accession>
<dbReference type="EMBL" id="QPKV01000004">
    <property type="protein sequence ID" value="RDC56522.1"/>
    <property type="molecule type" value="Genomic_DNA"/>
</dbReference>
<proteinExistence type="predicted"/>
<keyword evidence="1" id="KW-0472">Membrane</keyword>
<name>A0A369PW92_9SPHI</name>
<sequence length="164" mass="18269">MDNEKTFKTKTGFCHILPDKIVLTREGIIGNVATVTVGNNISRILIIYGGLAIGLFYLAFDSYTEGQIAPLILFGLFGIYLVYGIVNSINNSATPIIDRQNIKEVKFKKAIVGLTRSRFEVLFEDEQGKLKKRLILLPGSLTDGQSETEKAIKIMTDEKLITNR</sequence>
<keyword evidence="1" id="KW-0812">Transmembrane</keyword>
<evidence type="ECO:0000313" key="3">
    <source>
        <dbReference type="Proteomes" id="UP000253961"/>
    </source>
</evidence>
<reference evidence="2 3" key="1">
    <citation type="submission" date="2018-07" db="EMBL/GenBank/DDBJ databases">
        <title>Pedobacter sp. nov., isolated from soil.</title>
        <authorList>
            <person name="Zhou L.Y."/>
            <person name="Du Z.J."/>
        </authorList>
    </citation>
    <scope>NUCLEOTIDE SEQUENCE [LARGE SCALE GENOMIC DNA]</scope>
    <source>
        <strain evidence="2 3">JDX94</strain>
    </source>
</reference>
<dbReference type="RefSeq" id="WP_115403241.1">
    <property type="nucleotide sequence ID" value="NZ_QPKV01000004.1"/>
</dbReference>
<organism evidence="2 3">
    <name type="scientific">Pedobacter chinensis</name>
    <dbReference type="NCBI Taxonomy" id="2282421"/>
    <lineage>
        <taxon>Bacteria</taxon>
        <taxon>Pseudomonadati</taxon>
        <taxon>Bacteroidota</taxon>
        <taxon>Sphingobacteriia</taxon>
        <taxon>Sphingobacteriales</taxon>
        <taxon>Sphingobacteriaceae</taxon>
        <taxon>Pedobacter</taxon>
    </lineage>
</organism>
<comment type="caution">
    <text evidence="2">The sequence shown here is derived from an EMBL/GenBank/DDBJ whole genome shotgun (WGS) entry which is preliminary data.</text>
</comment>
<dbReference type="Proteomes" id="UP000253961">
    <property type="component" value="Unassembled WGS sequence"/>
</dbReference>
<gene>
    <name evidence="2" type="ORF">DU508_13120</name>
</gene>
<feature type="transmembrane region" description="Helical" evidence="1">
    <location>
        <begin position="41"/>
        <end position="60"/>
    </location>
</feature>
<protein>
    <submittedName>
        <fullName evidence="2">Phosphoribosylaminoimidazolesuccinocarboxamide synthase</fullName>
    </submittedName>
</protein>
<evidence type="ECO:0000313" key="2">
    <source>
        <dbReference type="EMBL" id="RDC56522.1"/>
    </source>
</evidence>
<dbReference type="OrthoDB" id="663679at2"/>
<evidence type="ECO:0000256" key="1">
    <source>
        <dbReference type="SAM" id="Phobius"/>
    </source>
</evidence>
<keyword evidence="3" id="KW-1185">Reference proteome</keyword>
<feature type="transmembrane region" description="Helical" evidence="1">
    <location>
        <begin position="67"/>
        <end position="86"/>
    </location>
</feature>
<keyword evidence="1" id="KW-1133">Transmembrane helix</keyword>